<evidence type="ECO:0000313" key="3">
    <source>
        <dbReference type="RefSeq" id="XP_021837438.1"/>
    </source>
</evidence>
<dbReference type="KEGG" id="soe:110777130"/>
<evidence type="ECO:0000256" key="1">
    <source>
        <dbReference type="SAM" id="MobiDB-lite"/>
    </source>
</evidence>
<reference evidence="2" key="1">
    <citation type="journal article" date="2021" name="Nat. Commun.">
        <title>Genomic analyses provide insights into spinach domestication and the genetic basis of agronomic traits.</title>
        <authorList>
            <person name="Cai X."/>
            <person name="Sun X."/>
            <person name="Xu C."/>
            <person name="Sun H."/>
            <person name="Wang X."/>
            <person name="Ge C."/>
            <person name="Zhang Z."/>
            <person name="Wang Q."/>
            <person name="Fei Z."/>
            <person name="Jiao C."/>
            <person name="Wang Q."/>
        </authorList>
    </citation>
    <scope>NUCLEOTIDE SEQUENCE [LARGE SCALE GENOMIC DNA]</scope>
    <source>
        <strain evidence="2">cv. Varoflay</strain>
    </source>
</reference>
<dbReference type="Proteomes" id="UP000813463">
    <property type="component" value="Chromosome 3"/>
</dbReference>
<evidence type="ECO:0000313" key="2">
    <source>
        <dbReference type="Proteomes" id="UP000813463"/>
    </source>
</evidence>
<dbReference type="GeneID" id="110777130"/>
<evidence type="ECO:0008006" key="4">
    <source>
        <dbReference type="Google" id="ProtNLM"/>
    </source>
</evidence>
<keyword evidence="2" id="KW-1185">Reference proteome</keyword>
<feature type="region of interest" description="Disordered" evidence="1">
    <location>
        <begin position="82"/>
        <end position="163"/>
    </location>
</feature>
<feature type="compositionally biased region" description="Basic and acidic residues" evidence="1">
    <location>
        <begin position="86"/>
        <end position="95"/>
    </location>
</feature>
<reference evidence="3" key="2">
    <citation type="submission" date="2025-08" db="UniProtKB">
        <authorList>
            <consortium name="RefSeq"/>
        </authorList>
    </citation>
    <scope>IDENTIFICATION</scope>
    <source>
        <tissue evidence="3">Leaf</tissue>
    </source>
</reference>
<dbReference type="AlphaFoldDB" id="A0A9R0HV70"/>
<feature type="compositionally biased region" description="Low complexity" evidence="1">
    <location>
        <begin position="96"/>
        <end position="107"/>
    </location>
</feature>
<organism evidence="2 3">
    <name type="scientific">Spinacia oleracea</name>
    <name type="common">Spinach</name>
    <dbReference type="NCBI Taxonomy" id="3562"/>
    <lineage>
        <taxon>Eukaryota</taxon>
        <taxon>Viridiplantae</taxon>
        <taxon>Streptophyta</taxon>
        <taxon>Embryophyta</taxon>
        <taxon>Tracheophyta</taxon>
        <taxon>Spermatophyta</taxon>
        <taxon>Magnoliopsida</taxon>
        <taxon>eudicotyledons</taxon>
        <taxon>Gunneridae</taxon>
        <taxon>Pentapetalae</taxon>
        <taxon>Caryophyllales</taxon>
        <taxon>Chenopodiaceae</taxon>
        <taxon>Chenopodioideae</taxon>
        <taxon>Anserineae</taxon>
        <taxon>Spinacia</taxon>
    </lineage>
</organism>
<gene>
    <name evidence="3" type="primary">LOC110777130</name>
</gene>
<proteinExistence type="predicted"/>
<dbReference type="OrthoDB" id="913391at2759"/>
<sequence>MKKKKAQEFIELKMEGMYVTDYYSKFIELSRFAPEVVATEELMDQRFESGLTMDLQLMLAGETFTSLDTLYGKAAHLYGLQQRKNGSGEKRKDVGNENQGGNQQNVGKLKKNKGNNNFQFRGNNCGNRNNNFHKNNGNRNQNGGNGTRTYDCKRCHTNHPGKD</sequence>
<feature type="compositionally biased region" description="Basic and acidic residues" evidence="1">
    <location>
        <begin position="150"/>
        <end position="163"/>
    </location>
</feature>
<accession>A0A9R0HV70</accession>
<name>A0A9R0HV70_SPIOL</name>
<feature type="compositionally biased region" description="Low complexity" evidence="1">
    <location>
        <begin position="114"/>
        <end position="142"/>
    </location>
</feature>
<dbReference type="RefSeq" id="XP_021837438.1">
    <property type="nucleotide sequence ID" value="XM_021981746.1"/>
</dbReference>
<protein>
    <recommendedName>
        <fullName evidence="4">Retrotransposon gag domain-containing protein</fullName>
    </recommendedName>
</protein>